<proteinExistence type="predicted"/>
<dbReference type="InterPro" id="IPR047964">
    <property type="entry name" value="EFR1-like"/>
</dbReference>
<name>A0A3A4RB55_9BACT</name>
<gene>
    <name evidence="5" type="ORF">C4541_05805</name>
</gene>
<organism evidence="5 6">
    <name type="scientific">Candidatus Auribacter fodinae</name>
    <dbReference type="NCBI Taxonomy" id="2093366"/>
    <lineage>
        <taxon>Bacteria</taxon>
        <taxon>Pseudomonadati</taxon>
        <taxon>Candidatus Auribacterota</taxon>
        <taxon>Candidatus Auribacteria</taxon>
        <taxon>Candidatus Auribacterales</taxon>
        <taxon>Candidatus Auribacteraceae</taxon>
        <taxon>Candidatus Auribacter</taxon>
    </lineage>
</organism>
<dbReference type="InterPro" id="IPR017896">
    <property type="entry name" value="4Fe4S_Fe-S-bd"/>
</dbReference>
<evidence type="ECO:0000313" key="5">
    <source>
        <dbReference type="EMBL" id="RJP59538.1"/>
    </source>
</evidence>
<keyword evidence="2" id="KW-0408">Iron</keyword>
<dbReference type="InterPro" id="IPR017900">
    <property type="entry name" value="4Fe4S_Fe_S_CS"/>
</dbReference>
<keyword evidence="3" id="KW-0411">Iron-sulfur</keyword>
<dbReference type="Proteomes" id="UP000266426">
    <property type="component" value="Unassembled WGS sequence"/>
</dbReference>
<evidence type="ECO:0000259" key="4">
    <source>
        <dbReference type="PROSITE" id="PS51379"/>
    </source>
</evidence>
<dbReference type="NCBIfam" id="NF038196">
    <property type="entry name" value="ferrodoxin_EFR1"/>
    <property type="match status" value="1"/>
</dbReference>
<feature type="domain" description="4Fe-4S ferredoxin-type" evidence="4">
    <location>
        <begin position="213"/>
        <end position="240"/>
    </location>
</feature>
<dbReference type="InterPro" id="IPR029039">
    <property type="entry name" value="Flavoprotein-like_sf"/>
</dbReference>
<dbReference type="AlphaFoldDB" id="A0A3A4RB55"/>
<keyword evidence="1" id="KW-0479">Metal-binding</keyword>
<dbReference type="GO" id="GO:0046872">
    <property type="term" value="F:metal ion binding"/>
    <property type="evidence" value="ECO:0007669"/>
    <property type="project" value="UniProtKB-KW"/>
</dbReference>
<dbReference type="Pfam" id="PF12724">
    <property type="entry name" value="Flavodoxin_5"/>
    <property type="match status" value="1"/>
</dbReference>
<dbReference type="Gene3D" id="3.40.50.360">
    <property type="match status" value="1"/>
</dbReference>
<protein>
    <submittedName>
        <fullName evidence="5">4Fe-4S ferredoxin</fullName>
    </submittedName>
</protein>
<evidence type="ECO:0000256" key="2">
    <source>
        <dbReference type="ARBA" id="ARBA00023004"/>
    </source>
</evidence>
<dbReference type="SUPFAM" id="SSF54862">
    <property type="entry name" value="4Fe-4S ferredoxins"/>
    <property type="match status" value="1"/>
</dbReference>
<dbReference type="Gene3D" id="3.30.70.20">
    <property type="match status" value="1"/>
</dbReference>
<dbReference type="Pfam" id="PF13187">
    <property type="entry name" value="Fer4_9"/>
    <property type="match status" value="1"/>
</dbReference>
<dbReference type="InterPro" id="IPR026816">
    <property type="entry name" value="Flavodoxin_dom"/>
</dbReference>
<dbReference type="GO" id="GO:0051536">
    <property type="term" value="F:iron-sulfur cluster binding"/>
    <property type="evidence" value="ECO:0007669"/>
    <property type="project" value="UniProtKB-KW"/>
</dbReference>
<evidence type="ECO:0000256" key="3">
    <source>
        <dbReference type="ARBA" id="ARBA00023014"/>
    </source>
</evidence>
<accession>A0A3A4RB55</accession>
<dbReference type="EMBL" id="QZJZ01000047">
    <property type="protein sequence ID" value="RJP59538.1"/>
    <property type="molecule type" value="Genomic_DNA"/>
</dbReference>
<dbReference type="SUPFAM" id="SSF52218">
    <property type="entry name" value="Flavoproteins"/>
    <property type="match status" value="1"/>
</dbReference>
<dbReference type="PROSITE" id="PS00198">
    <property type="entry name" value="4FE4S_FER_1"/>
    <property type="match status" value="1"/>
</dbReference>
<comment type="caution">
    <text evidence="5">The sequence shown here is derived from an EMBL/GenBank/DDBJ whole genome shotgun (WGS) entry which is preliminary data.</text>
</comment>
<reference evidence="5 6" key="1">
    <citation type="journal article" date="2017" name="ISME J.">
        <title>Energy and carbon metabolisms in a deep terrestrial subsurface fluid microbial community.</title>
        <authorList>
            <person name="Momper L."/>
            <person name="Jungbluth S.P."/>
            <person name="Lee M.D."/>
            <person name="Amend J.P."/>
        </authorList>
    </citation>
    <scope>NUCLEOTIDE SEQUENCE [LARGE SCALE GENOMIC DNA]</scope>
    <source>
        <strain evidence="5">SURF_26</strain>
    </source>
</reference>
<evidence type="ECO:0000313" key="6">
    <source>
        <dbReference type="Proteomes" id="UP000266426"/>
    </source>
</evidence>
<feature type="domain" description="4Fe-4S ferredoxin-type" evidence="4">
    <location>
        <begin position="183"/>
        <end position="212"/>
    </location>
</feature>
<sequence length="259" mass="29160">MKTKLFYFSSTGNTLRIAQLMAKSLGDTELVSIPSFMKKPVPVSADAVGILFPVYAWGLPMIVNEFVRSLSIPQGTYTFAVTTYGGSIGRTLINLKKALAEKNIHLSSGFKIQMPGNYIPLYGAIAVEKQQKMFEKAQVQVKEIAQHIKSKQELSPASDMPLINRLFSSLIYKGFSRKIKTSDKDFWVQDTCTGCGICAKVCPVNNIVLKDKKPSWLHHCEHCMGCIQWCPEQAIQFKKISLNRKRYHHPDIKPQELFA</sequence>
<evidence type="ECO:0000256" key="1">
    <source>
        <dbReference type="ARBA" id="ARBA00022723"/>
    </source>
</evidence>
<dbReference type="PROSITE" id="PS51379">
    <property type="entry name" value="4FE4S_FER_2"/>
    <property type="match status" value="2"/>
</dbReference>